<gene>
    <name evidence="2" type="primary">dctP</name>
    <name evidence="2" type="ORF">NFG57_02900</name>
</gene>
<dbReference type="Pfam" id="PF03480">
    <property type="entry name" value="DctP"/>
    <property type="match status" value="1"/>
</dbReference>
<reference evidence="2" key="1">
    <citation type="submission" date="2022-06" db="EMBL/GenBank/DDBJ databases">
        <title>A novel DMS-producing enzyme.</title>
        <authorList>
            <person name="Zhang Y."/>
        </authorList>
    </citation>
    <scope>NUCLEOTIDE SEQUENCE</scope>
    <source>
        <strain evidence="2">H10-59</strain>
    </source>
</reference>
<dbReference type="NCBIfam" id="NF037995">
    <property type="entry name" value="TRAP_S1"/>
    <property type="match status" value="1"/>
</dbReference>
<sequence>MKPSLCCRRFISPLPPAPSPTLAIALTTALVAGLLTTTTTQAAETLRLGHYFPAEDFRGRTTQYLADQLDPTLLEIDVFPSESLVKGRDGLMGTARGTVDLYSLFGGYVVGTVGMMKIFTVPFPPDSLDDADVLAFANDPRVLEPLGEAFAASQVKLLGFINSSGQTTLFLAESIDGLDQLEGRKIRGVGGYTDPALEDLGATVVFMSAAEQFLQLQTGGVDGVITTDSSYVNLGLSEVAPVVLASSMVRTPYPLIMNLRKYNGLSQDARDELHRAVEATIEWSSANFTEESERLRQAVDEQAETVYTFSEEDLALADSLRDKYLSAYIEEFGESAGALVEVYRSYLQ</sequence>
<dbReference type="SUPFAM" id="SSF53850">
    <property type="entry name" value="Periplasmic binding protein-like II"/>
    <property type="match status" value="1"/>
</dbReference>
<protein>
    <submittedName>
        <fullName evidence="2">TRAP transporter substrate-binding protein DctP</fullName>
    </submittedName>
</protein>
<dbReference type="RefSeq" id="WP_348815317.1">
    <property type="nucleotide sequence ID" value="NZ_CP098828.1"/>
</dbReference>
<dbReference type="PANTHER" id="PTHR33376:SF15">
    <property type="entry name" value="BLL6794 PROTEIN"/>
    <property type="match status" value="1"/>
</dbReference>
<dbReference type="InterPro" id="IPR038404">
    <property type="entry name" value="TRAP_DctP_sf"/>
</dbReference>
<organism evidence="2">
    <name type="scientific">Halomonas sp. H10-59</name>
    <dbReference type="NCBI Taxonomy" id="2950874"/>
    <lineage>
        <taxon>Bacteria</taxon>
        <taxon>Pseudomonadati</taxon>
        <taxon>Pseudomonadota</taxon>
        <taxon>Gammaproteobacteria</taxon>
        <taxon>Oceanospirillales</taxon>
        <taxon>Halomonadaceae</taxon>
        <taxon>Halomonas</taxon>
    </lineage>
</organism>
<dbReference type="InterPro" id="IPR018389">
    <property type="entry name" value="DctP_fam"/>
</dbReference>
<accession>A0AAU7KYB0</accession>
<name>A0AAU7KYB0_9GAMM</name>
<evidence type="ECO:0000313" key="2">
    <source>
        <dbReference type="EMBL" id="XBO75748.1"/>
    </source>
</evidence>
<dbReference type="PANTHER" id="PTHR33376">
    <property type="match status" value="1"/>
</dbReference>
<proteinExistence type="predicted"/>
<dbReference type="AlphaFoldDB" id="A0AAU7KYB0"/>
<dbReference type="Gene3D" id="3.40.190.170">
    <property type="entry name" value="Bacterial extracellular solute-binding protein, family 7"/>
    <property type="match status" value="1"/>
</dbReference>
<evidence type="ECO:0000256" key="1">
    <source>
        <dbReference type="ARBA" id="ARBA00022729"/>
    </source>
</evidence>
<dbReference type="EMBL" id="CP098828">
    <property type="protein sequence ID" value="XBO75748.1"/>
    <property type="molecule type" value="Genomic_DNA"/>
</dbReference>
<keyword evidence="1" id="KW-0732">Signal</keyword>
<dbReference type="GO" id="GO:0055085">
    <property type="term" value="P:transmembrane transport"/>
    <property type="evidence" value="ECO:0007669"/>
    <property type="project" value="InterPro"/>
</dbReference>